<keyword evidence="4" id="KW-1185">Reference proteome</keyword>
<feature type="domain" description="WCX" evidence="2">
    <location>
        <begin position="250"/>
        <end position="326"/>
    </location>
</feature>
<dbReference type="RefSeq" id="WP_090589993.1">
    <property type="nucleotide sequence ID" value="NZ_CP104302.1"/>
</dbReference>
<dbReference type="PANTHER" id="PTHR34580:SF3">
    <property type="entry name" value="PROTEIN PAFB"/>
    <property type="match status" value="1"/>
</dbReference>
<feature type="domain" description="WYL" evidence="1">
    <location>
        <begin position="148"/>
        <end position="214"/>
    </location>
</feature>
<organism evidence="3 4">
    <name type="scientific">Mycolicibacterium brumae</name>
    <dbReference type="NCBI Taxonomy" id="85968"/>
    <lineage>
        <taxon>Bacteria</taxon>
        <taxon>Bacillati</taxon>
        <taxon>Actinomycetota</taxon>
        <taxon>Actinomycetes</taxon>
        <taxon>Mycobacteriales</taxon>
        <taxon>Mycobacteriaceae</taxon>
        <taxon>Mycolicibacterium</taxon>
    </lineage>
</organism>
<name>A0A2G5PAA4_9MYCO</name>
<dbReference type="InterPro" id="IPR026881">
    <property type="entry name" value="WYL_dom"/>
</dbReference>
<reference evidence="3 4" key="1">
    <citation type="journal article" date="2017" name="Infect. Genet. Evol.">
        <title>The new phylogeny of the genus Mycobacterium: The old and the news.</title>
        <authorList>
            <person name="Tortoli E."/>
            <person name="Fedrizzi T."/>
            <person name="Meehan C.J."/>
            <person name="Trovato A."/>
            <person name="Grottola A."/>
            <person name="Giacobazzi E."/>
            <person name="Serpini G.F."/>
            <person name="Tagliazucchi S."/>
            <person name="Fabio A."/>
            <person name="Bettua C."/>
            <person name="Bertorelli R."/>
            <person name="Frascaro F."/>
            <person name="De Sanctis V."/>
            <person name="Pecorari M."/>
            <person name="Jousson O."/>
            <person name="Segata N."/>
            <person name="Cirillo D.M."/>
        </authorList>
    </citation>
    <scope>NUCLEOTIDE SEQUENCE [LARGE SCALE GENOMIC DNA]</scope>
    <source>
        <strain evidence="3 4">CIP1034565</strain>
    </source>
</reference>
<dbReference type="Pfam" id="PF25583">
    <property type="entry name" value="WCX"/>
    <property type="match status" value="1"/>
</dbReference>
<protein>
    <submittedName>
        <fullName evidence="3">WYL domain-containing protein</fullName>
    </submittedName>
</protein>
<dbReference type="OrthoDB" id="3268930at2"/>
<dbReference type="Proteomes" id="UP000230551">
    <property type="component" value="Unassembled WGS sequence"/>
</dbReference>
<dbReference type="InterPro" id="IPR051534">
    <property type="entry name" value="CBASS_pafABC_assoc_protein"/>
</dbReference>
<evidence type="ECO:0000313" key="3">
    <source>
        <dbReference type="EMBL" id="PIB75275.1"/>
    </source>
</evidence>
<dbReference type="InterPro" id="IPR057727">
    <property type="entry name" value="WCX_dom"/>
</dbReference>
<dbReference type="PANTHER" id="PTHR34580">
    <property type="match status" value="1"/>
</dbReference>
<gene>
    <name evidence="3" type="ORF">CQY22_010140</name>
</gene>
<evidence type="ECO:0000259" key="2">
    <source>
        <dbReference type="Pfam" id="PF25583"/>
    </source>
</evidence>
<dbReference type="STRING" id="85968.GCA_900073015_02640"/>
<dbReference type="PROSITE" id="PS52050">
    <property type="entry name" value="WYL"/>
    <property type="match status" value="1"/>
</dbReference>
<proteinExistence type="predicted"/>
<dbReference type="EMBL" id="PDCN02000011">
    <property type="protein sequence ID" value="PIB75275.1"/>
    <property type="molecule type" value="Genomic_DNA"/>
</dbReference>
<sequence>MATQKVERLLNLVIALRATTRYLSAEKIHRSVIGYGQCASDEAFARMFERDKNELRDLGIPLETGKLPGSDTEGYRINTADYALPDIDLTADEAAAVAIATALGQTPEWATMTDGALLKLRAAGVDVNAEPIPFRAPTGLPGLGGSEDVLAALLSAIEARQPVRFSHRSSPAVPYSERVLEPWGVTTQRGHWYLVGYDRGREGERTFRVSRIRSDVSTAGRPGTVVKPADADVRAIAAEAISGAQACAESIPVRLWVAGGRANALRRMGSEVAYSDLGGRPGQVLLIDSSPRESLIREIAGHGADAVVLAPAELRDQVIARLEGALR</sequence>
<accession>A0A2G5PAA4</accession>
<evidence type="ECO:0000313" key="4">
    <source>
        <dbReference type="Proteomes" id="UP000230551"/>
    </source>
</evidence>
<dbReference type="Pfam" id="PF13280">
    <property type="entry name" value="WYL"/>
    <property type="match status" value="1"/>
</dbReference>
<comment type="caution">
    <text evidence="3">The sequence shown here is derived from an EMBL/GenBank/DDBJ whole genome shotgun (WGS) entry which is preliminary data.</text>
</comment>
<dbReference type="AlphaFoldDB" id="A0A2G5PAA4"/>
<evidence type="ECO:0000259" key="1">
    <source>
        <dbReference type="Pfam" id="PF13280"/>
    </source>
</evidence>